<dbReference type="Proteomes" id="UP000722485">
    <property type="component" value="Unassembled WGS sequence"/>
</dbReference>
<evidence type="ECO:0000313" key="3">
    <source>
        <dbReference type="EMBL" id="KAF7550636.1"/>
    </source>
</evidence>
<keyword evidence="2" id="KW-0732">Signal</keyword>
<comment type="caution">
    <text evidence="3">The sequence shown here is derived from an EMBL/GenBank/DDBJ whole genome shotgun (WGS) entry which is preliminary data.</text>
</comment>
<accession>A0A9P5H6U7</accession>
<feature type="compositionally biased region" description="Polar residues" evidence="1">
    <location>
        <begin position="153"/>
        <end position="165"/>
    </location>
</feature>
<protein>
    <submittedName>
        <fullName evidence="3">Uncharacterized protein</fullName>
    </submittedName>
</protein>
<feature type="signal peptide" evidence="2">
    <location>
        <begin position="1"/>
        <end position="20"/>
    </location>
</feature>
<evidence type="ECO:0000313" key="4">
    <source>
        <dbReference type="Proteomes" id="UP000722485"/>
    </source>
</evidence>
<feature type="compositionally biased region" description="Polar residues" evidence="1">
    <location>
        <begin position="120"/>
        <end position="132"/>
    </location>
</feature>
<feature type="region of interest" description="Disordered" evidence="1">
    <location>
        <begin position="115"/>
        <end position="134"/>
    </location>
</feature>
<reference evidence="3" key="1">
    <citation type="submission" date="2020-03" db="EMBL/GenBank/DDBJ databases">
        <title>Draft Genome Sequence of Cylindrodendrum hubeiense.</title>
        <authorList>
            <person name="Buettner E."/>
            <person name="Kellner H."/>
        </authorList>
    </citation>
    <scope>NUCLEOTIDE SEQUENCE</scope>
    <source>
        <strain evidence="3">IHI 201604</strain>
    </source>
</reference>
<sequence>MRTSTTTLGAVALAAALADAASTTGTTTQTVFLPPLSTGSASNIYASIITETDSTTKYLLACSTFFASPYSCEGPYNGVTVTYGPSEMDVNIGASTYDCELGSSAVCATKTASAADERTTTLNPTESAQWMTPITVLDTGKKSSSKKSSSSKTNTADAQESSGSSGLCKRKTTNSGSDGSSSGSSSSSSSSKSSKSGKDGDCSAASTVTRDMGVFGLFLGTGLVFAIGL</sequence>
<feature type="region of interest" description="Disordered" evidence="1">
    <location>
        <begin position="139"/>
        <end position="203"/>
    </location>
</feature>
<organism evidence="3 4">
    <name type="scientific">Cylindrodendrum hubeiense</name>
    <dbReference type="NCBI Taxonomy" id="595255"/>
    <lineage>
        <taxon>Eukaryota</taxon>
        <taxon>Fungi</taxon>
        <taxon>Dikarya</taxon>
        <taxon>Ascomycota</taxon>
        <taxon>Pezizomycotina</taxon>
        <taxon>Sordariomycetes</taxon>
        <taxon>Hypocreomycetidae</taxon>
        <taxon>Hypocreales</taxon>
        <taxon>Nectriaceae</taxon>
        <taxon>Cylindrodendrum</taxon>
    </lineage>
</organism>
<dbReference type="EMBL" id="JAANBB010000094">
    <property type="protein sequence ID" value="KAF7550636.1"/>
    <property type="molecule type" value="Genomic_DNA"/>
</dbReference>
<evidence type="ECO:0000256" key="1">
    <source>
        <dbReference type="SAM" id="MobiDB-lite"/>
    </source>
</evidence>
<name>A0A9P5H6U7_9HYPO</name>
<feature type="compositionally biased region" description="Low complexity" evidence="1">
    <location>
        <begin position="175"/>
        <end position="194"/>
    </location>
</feature>
<proteinExistence type="predicted"/>
<dbReference type="OrthoDB" id="5146670at2759"/>
<evidence type="ECO:0000256" key="2">
    <source>
        <dbReference type="SAM" id="SignalP"/>
    </source>
</evidence>
<gene>
    <name evidence="3" type="ORF">G7Z17_g5570</name>
</gene>
<keyword evidence="4" id="KW-1185">Reference proteome</keyword>
<dbReference type="AlphaFoldDB" id="A0A9P5H6U7"/>
<feature type="chain" id="PRO_5040302277" evidence="2">
    <location>
        <begin position="21"/>
        <end position="229"/>
    </location>
</feature>